<feature type="compositionally biased region" description="Low complexity" evidence="1">
    <location>
        <begin position="1"/>
        <end position="18"/>
    </location>
</feature>
<dbReference type="SUPFAM" id="SSF52087">
    <property type="entry name" value="CRAL/TRIO domain"/>
    <property type="match status" value="1"/>
</dbReference>
<dbReference type="InterPro" id="IPR001251">
    <property type="entry name" value="CRAL-TRIO_dom"/>
</dbReference>
<dbReference type="Gene3D" id="3.40.525.10">
    <property type="entry name" value="CRAL-TRIO lipid binding domain"/>
    <property type="match status" value="1"/>
</dbReference>
<dbReference type="PANTHER" id="PTHR10174:SF213">
    <property type="entry name" value="CRAL-TRIO DOMAIN-CONTAINING PROTEIN"/>
    <property type="match status" value="1"/>
</dbReference>
<dbReference type="CDD" id="cd00170">
    <property type="entry name" value="SEC14"/>
    <property type="match status" value="1"/>
</dbReference>
<dbReference type="InterPro" id="IPR036865">
    <property type="entry name" value="CRAL-TRIO_dom_sf"/>
</dbReference>
<keyword evidence="4" id="KW-1185">Reference proteome</keyword>
<evidence type="ECO:0000259" key="2">
    <source>
        <dbReference type="PROSITE" id="PS50191"/>
    </source>
</evidence>
<protein>
    <submittedName>
        <fullName evidence="3">Alpha-tocopherol transfer protein-like</fullName>
    </submittedName>
</protein>
<organism evidence="3 4">
    <name type="scientific">Papilio xuthus</name>
    <name type="common">Asian swallowtail butterfly</name>
    <dbReference type="NCBI Taxonomy" id="66420"/>
    <lineage>
        <taxon>Eukaryota</taxon>
        <taxon>Metazoa</taxon>
        <taxon>Ecdysozoa</taxon>
        <taxon>Arthropoda</taxon>
        <taxon>Hexapoda</taxon>
        <taxon>Insecta</taxon>
        <taxon>Pterygota</taxon>
        <taxon>Neoptera</taxon>
        <taxon>Endopterygota</taxon>
        <taxon>Lepidoptera</taxon>
        <taxon>Glossata</taxon>
        <taxon>Ditrysia</taxon>
        <taxon>Papilionoidea</taxon>
        <taxon>Papilionidae</taxon>
        <taxon>Papilioninae</taxon>
        <taxon>Papilio</taxon>
    </lineage>
</organism>
<name>A0A194PRP9_PAPXU</name>
<dbReference type="GO" id="GO:1902936">
    <property type="term" value="F:phosphatidylinositol bisphosphate binding"/>
    <property type="evidence" value="ECO:0007669"/>
    <property type="project" value="TreeGrafter"/>
</dbReference>
<dbReference type="EMBL" id="KQ459595">
    <property type="protein sequence ID" value="KPI95987.1"/>
    <property type="molecule type" value="Genomic_DNA"/>
</dbReference>
<dbReference type="STRING" id="66420.A0A194PRP9"/>
<dbReference type="PROSITE" id="PS50191">
    <property type="entry name" value="CRAL_TRIO"/>
    <property type="match status" value="1"/>
</dbReference>
<dbReference type="AlphaFoldDB" id="A0A194PRP9"/>
<sequence length="342" mass="38210">MTTTPRGAGLQQGQQAAGCHGGPGGAGGGPPPPPPTNKMQSLQIITVSVPEECKKNGIKEEDIKKLREWVNSQPHLPSDLITDLDLLLAFNACNQSYGVTKQVVDLHYTLRTMFRSFFYNRTVDDPRVLKSLDVTLSTPLQVRSHDGSTVTYHCLLDYDTKVFVLADILRTAIMLLDLYQYEYGACPGLSVIVNFQGSTLAHLGKLEILVVQQFLYYLQEAMFIKIKEVHVLNAPSFFDKLMLFLKPFLKKELLEAIRIHEKGSSTIGSYVPIAGLPKDAGGQYKSYKEIKVETLAKLKDNEEFFINENKKRVTEYLRPGKGLDVSKMFGSVEGSFKKLDID</sequence>
<feature type="compositionally biased region" description="Gly residues" evidence="1">
    <location>
        <begin position="19"/>
        <end position="28"/>
    </location>
</feature>
<feature type="region of interest" description="Disordered" evidence="1">
    <location>
        <begin position="1"/>
        <end position="39"/>
    </location>
</feature>
<dbReference type="PANTHER" id="PTHR10174">
    <property type="entry name" value="ALPHA-TOCOPHEROL TRANSFER PROTEIN-RELATED"/>
    <property type="match status" value="1"/>
</dbReference>
<reference evidence="3 4" key="1">
    <citation type="journal article" date="2015" name="Nat. Commun.">
        <title>Outbred genome sequencing and CRISPR/Cas9 gene editing in butterflies.</title>
        <authorList>
            <person name="Li X."/>
            <person name="Fan D."/>
            <person name="Zhang W."/>
            <person name="Liu G."/>
            <person name="Zhang L."/>
            <person name="Zhao L."/>
            <person name="Fang X."/>
            <person name="Chen L."/>
            <person name="Dong Y."/>
            <person name="Chen Y."/>
            <person name="Ding Y."/>
            <person name="Zhao R."/>
            <person name="Feng M."/>
            <person name="Zhu Y."/>
            <person name="Feng Y."/>
            <person name="Jiang X."/>
            <person name="Zhu D."/>
            <person name="Xiang H."/>
            <person name="Feng X."/>
            <person name="Li S."/>
            <person name="Wang J."/>
            <person name="Zhang G."/>
            <person name="Kronforst M.R."/>
            <person name="Wang W."/>
        </authorList>
    </citation>
    <scope>NUCLEOTIDE SEQUENCE [LARGE SCALE GENOMIC DNA]</scope>
    <source>
        <strain evidence="3">Ya'a_city_454_Px</strain>
        <tissue evidence="3">Whole body</tissue>
    </source>
</reference>
<proteinExistence type="predicted"/>
<evidence type="ECO:0000313" key="4">
    <source>
        <dbReference type="Proteomes" id="UP000053268"/>
    </source>
</evidence>
<dbReference type="Pfam" id="PF00650">
    <property type="entry name" value="CRAL_TRIO"/>
    <property type="match status" value="1"/>
</dbReference>
<gene>
    <name evidence="3" type="ORF">RR46_11700</name>
</gene>
<evidence type="ECO:0000256" key="1">
    <source>
        <dbReference type="SAM" id="MobiDB-lite"/>
    </source>
</evidence>
<evidence type="ECO:0000313" key="3">
    <source>
        <dbReference type="EMBL" id="KPI95987.1"/>
    </source>
</evidence>
<dbReference type="Proteomes" id="UP000053268">
    <property type="component" value="Unassembled WGS sequence"/>
</dbReference>
<accession>A0A194PRP9</accession>
<feature type="domain" description="CRAL-TRIO" evidence="2">
    <location>
        <begin position="125"/>
        <end position="288"/>
    </location>
</feature>
<dbReference type="GO" id="GO:0016020">
    <property type="term" value="C:membrane"/>
    <property type="evidence" value="ECO:0007669"/>
    <property type="project" value="TreeGrafter"/>
</dbReference>